<keyword evidence="2" id="KW-1185">Reference proteome</keyword>
<protein>
    <submittedName>
        <fullName evidence="1">Phage tail assembly chaperone</fullName>
    </submittedName>
</protein>
<comment type="caution">
    <text evidence="1">The sequence shown here is derived from an EMBL/GenBank/DDBJ whole genome shotgun (WGS) entry which is preliminary data.</text>
</comment>
<reference evidence="1 2" key="2">
    <citation type="submission" date="2021-08" db="EMBL/GenBank/DDBJ databases">
        <title>Massilia sp. R798.</title>
        <authorList>
            <person name="Baek J.H."/>
            <person name="Jung H.S."/>
            <person name="Kim K.R."/>
            <person name="Jeon C.O."/>
        </authorList>
    </citation>
    <scope>NUCLEOTIDE SEQUENCE [LARGE SCALE GENOMIC DNA]</scope>
    <source>
        <strain evidence="1 2">R798</strain>
    </source>
</reference>
<dbReference type="Pfam" id="PF08748">
    <property type="entry name" value="Phage_TAC_4"/>
    <property type="match status" value="1"/>
</dbReference>
<evidence type="ECO:0000313" key="2">
    <source>
        <dbReference type="Proteomes" id="UP000809349"/>
    </source>
</evidence>
<gene>
    <name evidence="1" type="ORF">I4X03_014495</name>
</gene>
<dbReference type="InterPro" id="IPR014859">
    <property type="entry name" value="Phage_TAC_4"/>
</dbReference>
<sequence>MAKPVKPSLTPSPTFKQTAIFMIPGGKEAGIEFTYKYRERDEFKEFLDSLSGSDDVPAPQKIDVIMDIASGWDLDEPFDRANVEKMLQKYMASAEAAIQTYIAELTGTGPRTKN</sequence>
<proteinExistence type="predicted"/>
<name>A0ABS7SRA6_9BURK</name>
<dbReference type="RefSeq" id="WP_223468952.1">
    <property type="nucleotide sequence ID" value="NZ_JAFBIL020000005.1"/>
</dbReference>
<dbReference type="Proteomes" id="UP000809349">
    <property type="component" value="Unassembled WGS sequence"/>
</dbReference>
<reference evidence="1 2" key="1">
    <citation type="submission" date="2021-01" db="EMBL/GenBank/DDBJ databases">
        <authorList>
            <person name="Ruan W."/>
            <person name="Khan S.A."/>
            <person name="Jeon C.O."/>
        </authorList>
    </citation>
    <scope>NUCLEOTIDE SEQUENCE [LARGE SCALE GENOMIC DNA]</scope>
    <source>
        <strain evidence="1 2">R798</strain>
    </source>
</reference>
<evidence type="ECO:0000313" key="1">
    <source>
        <dbReference type="EMBL" id="MBZ2208471.1"/>
    </source>
</evidence>
<accession>A0ABS7SRA6</accession>
<dbReference type="EMBL" id="JAFBIL020000005">
    <property type="protein sequence ID" value="MBZ2208471.1"/>
    <property type="molecule type" value="Genomic_DNA"/>
</dbReference>
<organism evidence="1 2">
    <name type="scientific">Massilia soli</name>
    <dbReference type="NCBI Taxonomy" id="2792854"/>
    <lineage>
        <taxon>Bacteria</taxon>
        <taxon>Pseudomonadati</taxon>
        <taxon>Pseudomonadota</taxon>
        <taxon>Betaproteobacteria</taxon>
        <taxon>Burkholderiales</taxon>
        <taxon>Oxalobacteraceae</taxon>
        <taxon>Telluria group</taxon>
        <taxon>Massilia</taxon>
    </lineage>
</organism>